<sequence>MENKEEVDKKLGLNRRRRVVRRSTHVYTLDVGHSNKHYVCLTNHIYVIWTPYHMVEESPSETQIVAKFNWVYATQLCGSISKACQASTKLQEEPIKPKI</sequence>
<name>A5BL73_VITVI</name>
<dbReference type="AlphaFoldDB" id="A5BL73"/>
<organism evidence="1">
    <name type="scientific">Vitis vinifera</name>
    <name type="common">Grape</name>
    <dbReference type="NCBI Taxonomy" id="29760"/>
    <lineage>
        <taxon>Eukaryota</taxon>
        <taxon>Viridiplantae</taxon>
        <taxon>Streptophyta</taxon>
        <taxon>Embryophyta</taxon>
        <taxon>Tracheophyta</taxon>
        <taxon>Spermatophyta</taxon>
        <taxon>Magnoliopsida</taxon>
        <taxon>eudicotyledons</taxon>
        <taxon>Gunneridae</taxon>
        <taxon>Pentapetalae</taxon>
        <taxon>rosids</taxon>
        <taxon>Vitales</taxon>
        <taxon>Vitaceae</taxon>
        <taxon>Viteae</taxon>
        <taxon>Vitis</taxon>
    </lineage>
</organism>
<protein>
    <submittedName>
        <fullName evidence="1">Uncharacterized protein</fullName>
    </submittedName>
</protein>
<dbReference type="EMBL" id="AM463374">
    <property type="protein sequence ID" value="CAN70286.1"/>
    <property type="molecule type" value="Genomic_DNA"/>
</dbReference>
<proteinExistence type="predicted"/>
<accession>A5BL73</accession>
<evidence type="ECO:0000313" key="1">
    <source>
        <dbReference type="EMBL" id="CAN70286.1"/>
    </source>
</evidence>
<gene>
    <name evidence="1" type="ORF">VITISV_003926</name>
</gene>
<reference evidence="1" key="1">
    <citation type="journal article" date="2007" name="PLoS ONE">
        <title>The first genome sequence of an elite grapevine cultivar (Pinot noir Vitis vinifera L.): coping with a highly heterozygous genome.</title>
        <authorList>
            <person name="Velasco R."/>
            <person name="Zharkikh A."/>
            <person name="Troggio M."/>
            <person name="Cartwright D.A."/>
            <person name="Cestaro A."/>
            <person name="Pruss D."/>
            <person name="Pindo M."/>
            <person name="FitzGerald L.M."/>
            <person name="Vezzulli S."/>
            <person name="Reid J."/>
            <person name="Malacarne G."/>
            <person name="Iliev D."/>
            <person name="Coppola G."/>
            <person name="Wardell B."/>
            <person name="Micheletti D."/>
            <person name="Macalma T."/>
            <person name="Facci M."/>
            <person name="Mitchell J.T."/>
            <person name="Perazzolli M."/>
            <person name="Eldredge G."/>
            <person name="Gatto P."/>
            <person name="Oyzerski R."/>
            <person name="Moretto M."/>
            <person name="Gutin N."/>
            <person name="Stefanini M."/>
            <person name="Chen Y."/>
            <person name="Segala C."/>
            <person name="Davenport C."/>
            <person name="Dematte L."/>
            <person name="Mraz A."/>
            <person name="Battilana J."/>
            <person name="Stormo K."/>
            <person name="Costa F."/>
            <person name="Tao Q."/>
            <person name="Si-Ammour A."/>
            <person name="Harkins T."/>
            <person name="Lackey A."/>
            <person name="Perbost C."/>
            <person name="Taillon B."/>
            <person name="Stella A."/>
            <person name="Solovyev V."/>
            <person name="Fawcett J.A."/>
            <person name="Sterck L."/>
            <person name="Vandepoele K."/>
            <person name="Grando S.M."/>
            <person name="Toppo S."/>
            <person name="Moser C."/>
            <person name="Lanchbury J."/>
            <person name="Bogden R."/>
            <person name="Skolnick M."/>
            <person name="Sgaramella V."/>
            <person name="Bhatnagar S.K."/>
            <person name="Fontana P."/>
            <person name="Gutin A."/>
            <person name="Van de Peer Y."/>
            <person name="Salamini F."/>
            <person name="Viola R."/>
        </authorList>
    </citation>
    <scope>NUCLEOTIDE SEQUENCE</scope>
</reference>